<accession>A0AAW5N4K3</accession>
<dbReference type="GO" id="GO:0005524">
    <property type="term" value="F:ATP binding"/>
    <property type="evidence" value="ECO:0007669"/>
    <property type="project" value="UniProtKB-KW"/>
</dbReference>
<feature type="domain" description="ABC transporter" evidence="4">
    <location>
        <begin position="1"/>
        <end position="214"/>
    </location>
</feature>
<evidence type="ECO:0000313" key="6">
    <source>
        <dbReference type="Proteomes" id="UP001204579"/>
    </source>
</evidence>
<dbReference type="GO" id="GO:0005886">
    <property type="term" value="C:plasma membrane"/>
    <property type="evidence" value="ECO:0007669"/>
    <property type="project" value="TreeGrafter"/>
</dbReference>
<evidence type="ECO:0000313" key="5">
    <source>
        <dbReference type="EMBL" id="MCR8872962.1"/>
    </source>
</evidence>
<dbReference type="PROSITE" id="PS00211">
    <property type="entry name" value="ABC_TRANSPORTER_1"/>
    <property type="match status" value="1"/>
</dbReference>
<organism evidence="5 6">
    <name type="scientific">Phocaeicola barnesiae</name>
    <dbReference type="NCBI Taxonomy" id="376804"/>
    <lineage>
        <taxon>Bacteria</taxon>
        <taxon>Pseudomonadati</taxon>
        <taxon>Bacteroidota</taxon>
        <taxon>Bacteroidia</taxon>
        <taxon>Bacteroidales</taxon>
        <taxon>Bacteroidaceae</taxon>
        <taxon>Phocaeicola</taxon>
    </lineage>
</organism>
<dbReference type="Proteomes" id="UP001204579">
    <property type="component" value="Unassembled WGS sequence"/>
</dbReference>
<dbReference type="GO" id="GO:0022857">
    <property type="term" value="F:transmembrane transporter activity"/>
    <property type="evidence" value="ECO:0007669"/>
    <property type="project" value="TreeGrafter"/>
</dbReference>
<reference evidence="5 6" key="1">
    <citation type="submission" date="2022-08" db="EMBL/GenBank/DDBJ databases">
        <authorList>
            <person name="Zeman M."/>
            <person name="Kubasova T."/>
        </authorList>
    </citation>
    <scope>NUCLEOTIDE SEQUENCE [LARGE SCALE GENOMIC DNA]</scope>
    <source>
        <strain evidence="5 6">ET62</strain>
    </source>
</reference>
<dbReference type="SMART" id="SM00382">
    <property type="entry name" value="AAA"/>
    <property type="match status" value="1"/>
</dbReference>
<dbReference type="PROSITE" id="PS50893">
    <property type="entry name" value="ABC_TRANSPORTER_2"/>
    <property type="match status" value="1"/>
</dbReference>
<dbReference type="PANTHER" id="PTHR24220:SF689">
    <property type="entry name" value="LIPOPROTEIN-RELEASING SYSTEM ATP-BINDING PROTEIN LOLD"/>
    <property type="match status" value="1"/>
</dbReference>
<proteinExistence type="inferred from homology"/>
<keyword evidence="3 5" id="KW-0067">ATP-binding</keyword>
<name>A0AAW5N4K3_9BACT</name>
<dbReference type="Gene3D" id="3.40.50.300">
    <property type="entry name" value="P-loop containing nucleotide triphosphate hydrolases"/>
    <property type="match status" value="1"/>
</dbReference>
<dbReference type="InterPro" id="IPR015854">
    <property type="entry name" value="ABC_transpr_LolD-like"/>
</dbReference>
<dbReference type="RefSeq" id="WP_258335359.1">
    <property type="nucleotide sequence ID" value="NZ_JANRHJ010000002.1"/>
</dbReference>
<dbReference type="GO" id="GO:0016887">
    <property type="term" value="F:ATP hydrolysis activity"/>
    <property type="evidence" value="ECO:0007669"/>
    <property type="project" value="InterPro"/>
</dbReference>
<evidence type="ECO:0000256" key="2">
    <source>
        <dbReference type="ARBA" id="ARBA00022741"/>
    </source>
</evidence>
<dbReference type="InterPro" id="IPR003439">
    <property type="entry name" value="ABC_transporter-like_ATP-bd"/>
</dbReference>
<dbReference type="PANTHER" id="PTHR24220">
    <property type="entry name" value="IMPORT ATP-BINDING PROTEIN"/>
    <property type="match status" value="1"/>
</dbReference>
<evidence type="ECO:0000259" key="4">
    <source>
        <dbReference type="PROSITE" id="PS50893"/>
    </source>
</evidence>
<sequence>MNTIELQQTLPEVFAGRDGIVSDIWHRQVAFQKGKSYLIEAASGTGKSSLCSFVYGYRQDYQGIIAFDGTNVRKLHVADWVELRKRSLSILFQELRLFAELTAWENVKLKNNLTGFRDKKEIRRWFEELGIADKWDQPIGRMSFGQQQRVAFIRALCQPADFIFLDEPVSHLDDGNGRLMARILTEEAAKQGFGIVVTSIGKHLPLEYDAVMQL</sequence>
<gene>
    <name evidence="5" type="ORF">NW209_02810</name>
</gene>
<comment type="similarity">
    <text evidence="1">Belongs to the ABC transporter superfamily.</text>
</comment>
<evidence type="ECO:0000256" key="1">
    <source>
        <dbReference type="ARBA" id="ARBA00005417"/>
    </source>
</evidence>
<keyword evidence="2" id="KW-0547">Nucleotide-binding</keyword>
<keyword evidence="6" id="KW-1185">Reference proteome</keyword>
<dbReference type="SUPFAM" id="SSF52540">
    <property type="entry name" value="P-loop containing nucleoside triphosphate hydrolases"/>
    <property type="match status" value="1"/>
</dbReference>
<dbReference type="InterPro" id="IPR027417">
    <property type="entry name" value="P-loop_NTPase"/>
</dbReference>
<protein>
    <submittedName>
        <fullName evidence="5">ATP-binding cassette domain-containing protein</fullName>
    </submittedName>
</protein>
<dbReference type="InterPro" id="IPR017871">
    <property type="entry name" value="ABC_transporter-like_CS"/>
</dbReference>
<dbReference type="Pfam" id="PF00005">
    <property type="entry name" value="ABC_tran"/>
    <property type="match status" value="1"/>
</dbReference>
<dbReference type="EMBL" id="JANRHJ010000002">
    <property type="protein sequence ID" value="MCR8872962.1"/>
    <property type="molecule type" value="Genomic_DNA"/>
</dbReference>
<comment type="caution">
    <text evidence="5">The sequence shown here is derived from an EMBL/GenBank/DDBJ whole genome shotgun (WGS) entry which is preliminary data.</text>
</comment>
<dbReference type="InterPro" id="IPR003593">
    <property type="entry name" value="AAA+_ATPase"/>
</dbReference>
<dbReference type="AlphaFoldDB" id="A0AAW5N4K3"/>
<evidence type="ECO:0000256" key="3">
    <source>
        <dbReference type="ARBA" id="ARBA00022840"/>
    </source>
</evidence>